<dbReference type="InterPro" id="IPR011058">
    <property type="entry name" value="Cyanovirin-N"/>
</dbReference>
<dbReference type="Pfam" id="PF08881">
    <property type="entry name" value="CVNH"/>
    <property type="match status" value="1"/>
</dbReference>
<dbReference type="Proteomes" id="UP000027195">
    <property type="component" value="Unassembled WGS sequence"/>
</dbReference>
<feature type="domain" description="Cyanovirin-N" evidence="1">
    <location>
        <begin position="2"/>
        <end position="101"/>
    </location>
</feature>
<dbReference type="HOGENOM" id="CLU_144945_0_1_1"/>
<dbReference type="OrthoDB" id="2441380at2759"/>
<organism evidence="2 3">
    <name type="scientific">Botryobasidium botryosum (strain FD-172 SS1)</name>
    <dbReference type="NCBI Taxonomy" id="930990"/>
    <lineage>
        <taxon>Eukaryota</taxon>
        <taxon>Fungi</taxon>
        <taxon>Dikarya</taxon>
        <taxon>Basidiomycota</taxon>
        <taxon>Agaricomycotina</taxon>
        <taxon>Agaricomycetes</taxon>
        <taxon>Cantharellales</taxon>
        <taxon>Botryobasidiaceae</taxon>
        <taxon>Botryobasidium</taxon>
    </lineage>
</organism>
<dbReference type="PANTHER" id="PTHR42076">
    <property type="entry name" value="CYANOVIRIN-N HOMOLOG"/>
    <property type="match status" value="1"/>
</dbReference>
<dbReference type="Gene3D" id="2.30.60.10">
    <property type="entry name" value="Cyanovirin-N"/>
    <property type="match status" value="1"/>
</dbReference>
<dbReference type="SUPFAM" id="SSF51322">
    <property type="entry name" value="Cyanovirin-N"/>
    <property type="match status" value="1"/>
</dbReference>
<dbReference type="AlphaFoldDB" id="A0A067MXN8"/>
<keyword evidence="3" id="KW-1185">Reference proteome</keyword>
<gene>
    <name evidence="2" type="ORF">BOTBODRAFT_439912</name>
</gene>
<evidence type="ECO:0000313" key="2">
    <source>
        <dbReference type="EMBL" id="KDQ19465.1"/>
    </source>
</evidence>
<dbReference type="EMBL" id="KL198019">
    <property type="protein sequence ID" value="KDQ19465.1"/>
    <property type="molecule type" value="Genomic_DNA"/>
</dbReference>
<name>A0A067MXN8_BOTB1</name>
<dbReference type="SMART" id="SM01111">
    <property type="entry name" value="CVNH"/>
    <property type="match status" value="1"/>
</dbReference>
<dbReference type="InterPro" id="IPR036673">
    <property type="entry name" value="Cyanovirin-N_sf"/>
</dbReference>
<protein>
    <recommendedName>
        <fullName evidence="1">Cyanovirin-N domain-containing protein</fullName>
    </recommendedName>
</protein>
<sequence length="105" mass="11796">MSFVDSSRDVHLDLDSVVLRAACQNEDGEWNESAFYLNHVLGNINGEFQWGEEDFSSSASDVRLEGDVLYATLQRVDGSLHHDAQICLGDRIRNINGGLVYVRCY</sequence>
<evidence type="ECO:0000313" key="3">
    <source>
        <dbReference type="Proteomes" id="UP000027195"/>
    </source>
</evidence>
<accession>A0A067MXN8</accession>
<reference evidence="3" key="1">
    <citation type="journal article" date="2014" name="Proc. Natl. Acad. Sci. U.S.A.">
        <title>Extensive sampling of basidiomycete genomes demonstrates inadequacy of the white-rot/brown-rot paradigm for wood decay fungi.</title>
        <authorList>
            <person name="Riley R."/>
            <person name="Salamov A.A."/>
            <person name="Brown D.W."/>
            <person name="Nagy L.G."/>
            <person name="Floudas D."/>
            <person name="Held B.W."/>
            <person name="Levasseur A."/>
            <person name="Lombard V."/>
            <person name="Morin E."/>
            <person name="Otillar R."/>
            <person name="Lindquist E.A."/>
            <person name="Sun H."/>
            <person name="LaButti K.M."/>
            <person name="Schmutz J."/>
            <person name="Jabbour D."/>
            <person name="Luo H."/>
            <person name="Baker S.E."/>
            <person name="Pisabarro A.G."/>
            <person name="Walton J.D."/>
            <person name="Blanchette R.A."/>
            <person name="Henrissat B."/>
            <person name="Martin F."/>
            <person name="Cullen D."/>
            <person name="Hibbett D.S."/>
            <person name="Grigoriev I.V."/>
        </authorList>
    </citation>
    <scope>NUCLEOTIDE SEQUENCE [LARGE SCALE GENOMIC DNA]</scope>
    <source>
        <strain evidence="3">FD-172 SS1</strain>
    </source>
</reference>
<dbReference type="InParanoid" id="A0A067MXN8"/>
<dbReference type="PANTHER" id="PTHR42076:SF1">
    <property type="entry name" value="CYANOVIRIN-N DOMAIN-CONTAINING PROTEIN"/>
    <property type="match status" value="1"/>
</dbReference>
<proteinExistence type="predicted"/>
<evidence type="ECO:0000259" key="1">
    <source>
        <dbReference type="SMART" id="SM01111"/>
    </source>
</evidence>